<name>A0A2Z6AYL9_9BACT</name>
<dbReference type="EMBL" id="AP017378">
    <property type="protein sequence ID" value="BBD08318.1"/>
    <property type="molecule type" value="Genomic_DNA"/>
</dbReference>
<feature type="transmembrane region" description="Helical" evidence="5">
    <location>
        <begin position="132"/>
        <end position="151"/>
    </location>
</feature>
<dbReference type="InterPro" id="IPR022764">
    <property type="entry name" value="Peptidase_S54_rhomboid_dom"/>
</dbReference>
<accession>A0A2Z6AYL9</accession>
<evidence type="ECO:0000259" key="6">
    <source>
        <dbReference type="Pfam" id="PF01694"/>
    </source>
</evidence>
<dbReference type="InterPro" id="IPR050925">
    <property type="entry name" value="Rhomboid_protease_S54"/>
</dbReference>
<keyword evidence="2 5" id="KW-0812">Transmembrane</keyword>
<dbReference type="AlphaFoldDB" id="A0A2Z6AYL9"/>
<reference evidence="7 8" key="1">
    <citation type="journal article" date="2018" name="Sci. Adv.">
        <title>Multi-heme cytochromes provide a pathway for survival in energy-limited environments.</title>
        <authorList>
            <person name="Deng X."/>
            <person name="Dohmae N."/>
            <person name="Nealson K.H."/>
            <person name="Hashimoto K."/>
            <person name="Okamoto A."/>
        </authorList>
    </citation>
    <scope>NUCLEOTIDE SEQUENCE [LARGE SCALE GENOMIC DNA]</scope>
    <source>
        <strain evidence="7 8">IS5</strain>
    </source>
</reference>
<dbReference type="RefSeq" id="WP_126378316.1">
    <property type="nucleotide sequence ID" value="NZ_AP017378.1"/>
</dbReference>
<dbReference type="InterPro" id="IPR035952">
    <property type="entry name" value="Rhomboid-like_sf"/>
</dbReference>
<feature type="transmembrane region" description="Helical" evidence="5">
    <location>
        <begin position="202"/>
        <end position="221"/>
    </location>
</feature>
<evidence type="ECO:0000313" key="7">
    <source>
        <dbReference type="EMBL" id="BBD08318.1"/>
    </source>
</evidence>
<evidence type="ECO:0000256" key="3">
    <source>
        <dbReference type="ARBA" id="ARBA00022989"/>
    </source>
</evidence>
<dbReference type="PANTHER" id="PTHR43731">
    <property type="entry name" value="RHOMBOID PROTEASE"/>
    <property type="match status" value="1"/>
</dbReference>
<feature type="domain" description="Peptidase S54 rhomboid" evidence="6">
    <location>
        <begin position="69"/>
        <end position="222"/>
    </location>
</feature>
<evidence type="ECO:0000313" key="8">
    <source>
        <dbReference type="Proteomes" id="UP000269883"/>
    </source>
</evidence>
<dbReference type="Pfam" id="PF01694">
    <property type="entry name" value="Rhomboid"/>
    <property type="match status" value="1"/>
</dbReference>
<dbReference type="GO" id="GO:0016020">
    <property type="term" value="C:membrane"/>
    <property type="evidence" value="ECO:0007669"/>
    <property type="project" value="UniProtKB-SubCell"/>
</dbReference>
<feature type="transmembrane region" description="Helical" evidence="5">
    <location>
        <begin position="158"/>
        <end position="182"/>
    </location>
</feature>
<dbReference type="PANTHER" id="PTHR43731:SF26">
    <property type="entry name" value="RHOMBOID-LIKE PROTEIN 10, CHLOROPLASTIC"/>
    <property type="match status" value="1"/>
</dbReference>
<keyword evidence="3 5" id="KW-1133">Transmembrane helix</keyword>
<dbReference type="FunFam" id="1.20.1540.10:FF:000027">
    <property type="entry name" value="Rhomboid family intramembrane serine protease"/>
    <property type="match status" value="1"/>
</dbReference>
<evidence type="ECO:0000256" key="2">
    <source>
        <dbReference type="ARBA" id="ARBA00022692"/>
    </source>
</evidence>
<gene>
    <name evidence="7" type="ORF">DFE_1592</name>
</gene>
<evidence type="ECO:0000256" key="5">
    <source>
        <dbReference type="SAM" id="Phobius"/>
    </source>
</evidence>
<dbReference type="Gene3D" id="1.20.1540.10">
    <property type="entry name" value="Rhomboid-like"/>
    <property type="match status" value="1"/>
</dbReference>
<evidence type="ECO:0000256" key="4">
    <source>
        <dbReference type="ARBA" id="ARBA00023136"/>
    </source>
</evidence>
<dbReference type="OrthoDB" id="9813074at2"/>
<dbReference type="KEGG" id="dfl:DFE_1592"/>
<evidence type="ECO:0000256" key="1">
    <source>
        <dbReference type="ARBA" id="ARBA00004141"/>
    </source>
</evidence>
<keyword evidence="4 5" id="KW-0472">Membrane</keyword>
<dbReference type="GO" id="GO:0004252">
    <property type="term" value="F:serine-type endopeptidase activity"/>
    <property type="evidence" value="ECO:0007669"/>
    <property type="project" value="InterPro"/>
</dbReference>
<proteinExistence type="predicted"/>
<sequence length="245" mass="27160">MFPLRDSIPRVHVPYSVYGIIVLNALAFAYTLTLSPPETASLFHLYGVVPARFTHPWVAQHVGYPDFGMHTFVTYMFLHGGWLHFIVNMWTLWIFADNIEDVMGPLRFAGFYLCSGLAALGVHYIFNPEAVAPVVGASGAIAGVMGAYFLLYPHAKVVTLIPIFIFPLILNIPAVLYLGIWFVVQFFSGVSDAMSTSSGAGIAWWAHAGGFVAGMLLLPVFRKKGRCYFCAKPEGPVLYKDDFRR</sequence>
<comment type="subcellular location">
    <subcellularLocation>
        <location evidence="1">Membrane</location>
        <topology evidence="1">Multi-pass membrane protein</topology>
    </subcellularLocation>
</comment>
<keyword evidence="8" id="KW-1185">Reference proteome</keyword>
<dbReference type="Proteomes" id="UP000269883">
    <property type="component" value="Chromosome"/>
</dbReference>
<protein>
    <submittedName>
        <fullName evidence="7">Rhomboid family protein</fullName>
    </submittedName>
</protein>
<feature type="transmembrane region" description="Helical" evidence="5">
    <location>
        <begin position="72"/>
        <end position="96"/>
    </location>
</feature>
<feature type="transmembrane region" description="Helical" evidence="5">
    <location>
        <begin position="12"/>
        <end position="32"/>
    </location>
</feature>
<feature type="transmembrane region" description="Helical" evidence="5">
    <location>
        <begin position="108"/>
        <end position="126"/>
    </location>
</feature>
<dbReference type="SUPFAM" id="SSF144091">
    <property type="entry name" value="Rhomboid-like"/>
    <property type="match status" value="1"/>
</dbReference>
<organism evidence="7 8">
    <name type="scientific">Desulfovibrio ferrophilus</name>
    <dbReference type="NCBI Taxonomy" id="241368"/>
    <lineage>
        <taxon>Bacteria</taxon>
        <taxon>Pseudomonadati</taxon>
        <taxon>Thermodesulfobacteriota</taxon>
        <taxon>Desulfovibrionia</taxon>
        <taxon>Desulfovibrionales</taxon>
        <taxon>Desulfovibrionaceae</taxon>
        <taxon>Desulfovibrio</taxon>
    </lineage>
</organism>